<evidence type="ECO:0000313" key="1">
    <source>
        <dbReference type="EMBL" id="KAJ7370507.1"/>
    </source>
</evidence>
<evidence type="ECO:0000313" key="2">
    <source>
        <dbReference type="Proteomes" id="UP001163046"/>
    </source>
</evidence>
<dbReference type="EMBL" id="MU826864">
    <property type="protein sequence ID" value="KAJ7370507.1"/>
    <property type="molecule type" value="Genomic_DNA"/>
</dbReference>
<organism evidence="1 2">
    <name type="scientific">Desmophyllum pertusum</name>
    <dbReference type="NCBI Taxonomy" id="174260"/>
    <lineage>
        <taxon>Eukaryota</taxon>
        <taxon>Metazoa</taxon>
        <taxon>Cnidaria</taxon>
        <taxon>Anthozoa</taxon>
        <taxon>Hexacorallia</taxon>
        <taxon>Scleractinia</taxon>
        <taxon>Caryophylliina</taxon>
        <taxon>Caryophylliidae</taxon>
        <taxon>Desmophyllum</taxon>
    </lineage>
</organism>
<proteinExistence type="predicted"/>
<keyword evidence="2" id="KW-1185">Reference proteome</keyword>
<name>A0A9W9YW32_9CNID</name>
<reference evidence="1" key="1">
    <citation type="submission" date="2023-01" db="EMBL/GenBank/DDBJ databases">
        <title>Genome assembly of the deep-sea coral Lophelia pertusa.</title>
        <authorList>
            <person name="Herrera S."/>
            <person name="Cordes E."/>
        </authorList>
    </citation>
    <scope>NUCLEOTIDE SEQUENCE</scope>
    <source>
        <strain evidence="1">USNM1676648</strain>
        <tissue evidence="1">Polyp</tissue>
    </source>
</reference>
<dbReference type="Proteomes" id="UP001163046">
    <property type="component" value="Unassembled WGS sequence"/>
</dbReference>
<sequence>MAELIHSQELDREPDVSPHTTQIAELLLGLTSATKVGAGFMFMSANRVESAGSGKSSTPEQWHYVTYSTKILLASRRTTRSIDARQSGTTSMWQSCGYHVPATTQGSKSVDMTVSSEAPHKPAEDDPEVRPCKVFGSFSNVSMEAYEEEINCLKKLAARLSKNKSDSLKLSPADDNDGFLRVAVADWNETEY</sequence>
<gene>
    <name evidence="1" type="ORF">OS493_032073</name>
</gene>
<comment type="caution">
    <text evidence="1">The sequence shown here is derived from an EMBL/GenBank/DDBJ whole genome shotgun (WGS) entry which is preliminary data.</text>
</comment>
<dbReference type="AlphaFoldDB" id="A0A9W9YW32"/>
<protein>
    <submittedName>
        <fullName evidence="1">Uncharacterized protein</fullName>
    </submittedName>
</protein>
<accession>A0A9W9YW32</accession>